<feature type="region of interest" description="Disordered" evidence="1">
    <location>
        <begin position="600"/>
        <end position="661"/>
    </location>
</feature>
<dbReference type="InterPro" id="IPR025222">
    <property type="entry name" value="DUF3945"/>
</dbReference>
<sequence length="661" mass="73719">MEPMPIAESTVEPKPNERTHLEAAQLQEFDRLETQQYQLVLPAQYEQLRGYLANDGLLWDEEITRCLYDETLKKADLAKRVDERTQTATDSDRTKLTDYLWEIHETVKGLPLSFIDSKETYRIEVVDTPGRQSQTETRSDNVEVGDLNPSQLRSQVSPVTLHLDINGGFLANFLHNAQLNHEQMSRFITDLERQHKELKGQLQSNDRLQPMQEAVSEKFRPVETPSYQLLQESGPSLTAWQRLRQSVSDWIAPAKTTPDNREPYDIARQPDSSPKPSQVGERLGTVDKTCAQVSQLINAQTSQGHNSSVTEAPAITEKHLSAESQSVNKAMERMPAPDGATTTAGISLQSTTQSIATNQTQVISMNETNTPGVEVPVMGRPTRYQWAEVAPQFEKVGVTRQDLEKAGHLDDLLNGRKTGLMKLTQAGEEGKPFQISGKLYIVNTPDNGPIVGIQPERKQLLLPKEFLGYELTARDKQNLEKNGEMGKRVDLTDKMTGKPFVGYIGVDKDTKSLTVLRAERLHIPQTIKGVTLTKPQQKILEQGRAIKLEGMTSNNGQTFNAYVQVSAAKRSLTFAKIPDNVVKQTVDQKTAQELTKPVHQLRGDGAGGKKTIQPKKELKQAAAQRIEAPKPAKQKKQDAPKPIGEEAKPRKVKKQEGLKVG</sequence>
<evidence type="ECO:0000313" key="4">
    <source>
        <dbReference type="EMBL" id="NID13533.1"/>
    </source>
</evidence>
<dbReference type="Pfam" id="PF13101">
    <property type="entry name" value="DUF3945"/>
    <property type="match status" value="1"/>
</dbReference>
<feature type="domain" description="DUF3945" evidence="2">
    <location>
        <begin position="524"/>
        <end position="574"/>
    </location>
</feature>
<dbReference type="Pfam" id="PF13351">
    <property type="entry name" value="DUF4099"/>
    <property type="match status" value="1"/>
</dbReference>
<evidence type="ECO:0000259" key="2">
    <source>
        <dbReference type="Pfam" id="PF13101"/>
    </source>
</evidence>
<gene>
    <name evidence="4" type="ORF">F7231_25425</name>
</gene>
<feature type="domain" description="DUF4099" evidence="3">
    <location>
        <begin position="392"/>
        <end position="459"/>
    </location>
</feature>
<evidence type="ECO:0000313" key="5">
    <source>
        <dbReference type="Proteomes" id="UP000606008"/>
    </source>
</evidence>
<reference evidence="5" key="1">
    <citation type="submission" date="2019-09" db="EMBL/GenBank/DDBJ databases">
        <authorList>
            <person name="Jung D.-H."/>
        </authorList>
    </citation>
    <scope>NUCLEOTIDE SEQUENCE [LARGE SCALE GENOMIC DNA]</scope>
    <source>
        <strain evidence="5">JA-25</strain>
    </source>
</reference>
<dbReference type="EMBL" id="WAEL01000012">
    <property type="protein sequence ID" value="NID13533.1"/>
    <property type="molecule type" value="Genomic_DNA"/>
</dbReference>
<dbReference type="RefSeq" id="WP_166694053.1">
    <property type="nucleotide sequence ID" value="NZ_WAEL01000012.1"/>
</dbReference>
<comment type="caution">
    <text evidence="4">The sequence shown here is derived from an EMBL/GenBank/DDBJ whole genome shotgun (WGS) entry which is preliminary data.</text>
</comment>
<feature type="compositionally biased region" description="Basic and acidic residues" evidence="1">
    <location>
        <begin position="627"/>
        <end position="661"/>
    </location>
</feature>
<name>A0ABX0QSL1_9BACT</name>
<dbReference type="InterPro" id="IPR025343">
    <property type="entry name" value="DUF4099"/>
</dbReference>
<accession>A0ABX0QSL1</accession>
<feature type="region of interest" description="Disordered" evidence="1">
    <location>
        <begin position="253"/>
        <end position="281"/>
    </location>
</feature>
<keyword evidence="5" id="KW-1185">Reference proteome</keyword>
<reference evidence="5" key="2">
    <citation type="submission" date="2023-07" db="EMBL/GenBank/DDBJ databases">
        <authorList>
            <person name="Jung D.-H."/>
        </authorList>
    </citation>
    <scope>NUCLEOTIDE SEQUENCE [LARGE SCALE GENOMIC DNA]</scope>
    <source>
        <strain evidence="5">JA-25</strain>
    </source>
</reference>
<organism evidence="4 5">
    <name type="scientific">Fibrivirga algicola</name>
    <dbReference type="NCBI Taxonomy" id="2950420"/>
    <lineage>
        <taxon>Bacteria</taxon>
        <taxon>Pseudomonadati</taxon>
        <taxon>Bacteroidota</taxon>
        <taxon>Cytophagia</taxon>
        <taxon>Cytophagales</taxon>
        <taxon>Spirosomataceae</taxon>
        <taxon>Fibrivirga</taxon>
    </lineage>
</organism>
<proteinExistence type="predicted"/>
<evidence type="ECO:0000256" key="1">
    <source>
        <dbReference type="SAM" id="MobiDB-lite"/>
    </source>
</evidence>
<dbReference type="Proteomes" id="UP000606008">
    <property type="component" value="Unassembled WGS sequence"/>
</dbReference>
<evidence type="ECO:0000259" key="3">
    <source>
        <dbReference type="Pfam" id="PF13351"/>
    </source>
</evidence>
<protein>
    <submittedName>
        <fullName evidence="4">DUF3945 domain-containing protein</fullName>
    </submittedName>
</protein>